<proteinExistence type="predicted"/>
<evidence type="ECO:0000259" key="1">
    <source>
        <dbReference type="Pfam" id="PF13173"/>
    </source>
</evidence>
<accession>A0A3G3IHJ9</accession>
<dbReference type="AlphaFoldDB" id="A0A3G3IHJ9"/>
<feature type="domain" description="DUF4143" evidence="2">
    <location>
        <begin position="230"/>
        <end position="399"/>
    </location>
</feature>
<evidence type="ECO:0008006" key="5">
    <source>
        <dbReference type="Google" id="ProtNLM"/>
    </source>
</evidence>
<dbReference type="InterPro" id="IPR027417">
    <property type="entry name" value="P-loop_NTPase"/>
</dbReference>
<dbReference type="PANTHER" id="PTHR33295:SF7">
    <property type="entry name" value="ATPASE"/>
    <property type="match status" value="1"/>
</dbReference>
<evidence type="ECO:0000313" key="3">
    <source>
        <dbReference type="EMBL" id="AYQ55337.1"/>
    </source>
</evidence>
<dbReference type="PANTHER" id="PTHR33295">
    <property type="entry name" value="ATPASE"/>
    <property type="match status" value="1"/>
</dbReference>
<evidence type="ECO:0000313" key="4">
    <source>
        <dbReference type="Proteomes" id="UP000273278"/>
    </source>
</evidence>
<sequence length="451" mass="51739">MLKRKAYSDLMKWKEKEGHKPLVVTGARQVGKTYLIDYFARKNYPHYIYVDFSSMVLMRKAFESNLDVDNVLSLMNLYSDKRLDFVPGKTLIFFDEVQECPSVRTALKQFSLDGRFDVIASGSLLGVLNRRNSSIFYPVGYEEQYELRSLDFEEFLWALDVPEDAIGMVCRSIRDKRPLGESLLSRFLQLFREYMVVGGMPEAVVEYVKTRNVFDVNEIHRMILRTSYADMSRYVDSPKEQTLVRACFNSIPGQLSQTNKKFIFSYVDENDGGDGSNATADKYRFALWWIHDAGYANFCMQISEPVVPIEAKVRQDAFKVYLYDTGILMTLYGVDSRIALASEDYSVNMGAVAENIVAECIVKSGFPLRYYVKSNGTDRMELDFIVECGGVNVIEVKSGKNRHSASLRKVSNMYPINRRIMFDITDIRVDEQGIEHYPLFAAAFIRDVLGM</sequence>
<dbReference type="InterPro" id="IPR041682">
    <property type="entry name" value="AAA_14"/>
</dbReference>
<dbReference type="Proteomes" id="UP000273278">
    <property type="component" value="Chromosome"/>
</dbReference>
<reference evidence="3 4" key="1">
    <citation type="submission" date="2016-10" db="EMBL/GenBank/DDBJ databases">
        <title>Complete genome of the TMA-utilizing, human hosted archaeon Methanomethylophilus alvus Gen. nov, sp. nov., strain Mx-05, derived from a pure culture.</title>
        <authorList>
            <person name="Brugere J.-F."/>
            <person name="Ben Hania W."/>
            <person name="Chaudhary P.P."/>
            <person name="Gaci N."/>
            <person name="Borrel G."/>
            <person name="Cao Van Tuat L."/>
            <person name="Fardeau M.-L."/>
            <person name="Harris H.M.B."/>
            <person name="O'Toole P.W."/>
            <person name="Ollivier B."/>
        </authorList>
    </citation>
    <scope>NUCLEOTIDE SEQUENCE [LARGE SCALE GENOMIC DNA]</scope>
    <source>
        <strain evidence="3 4">Mx-05</strain>
    </source>
</reference>
<dbReference type="SUPFAM" id="SSF52540">
    <property type="entry name" value="P-loop containing nucleoside triphosphate hydrolases"/>
    <property type="match status" value="1"/>
</dbReference>
<protein>
    <recommendedName>
        <fullName evidence="5">ATPase</fullName>
    </recommendedName>
</protein>
<dbReference type="EMBL" id="CP017686">
    <property type="protein sequence ID" value="AYQ55337.1"/>
    <property type="molecule type" value="Genomic_DNA"/>
</dbReference>
<feature type="domain" description="AAA" evidence="1">
    <location>
        <begin position="19"/>
        <end position="156"/>
    </location>
</feature>
<gene>
    <name evidence="3" type="ORF">BKD89_05935</name>
</gene>
<dbReference type="InterPro" id="IPR025420">
    <property type="entry name" value="DUF4143"/>
</dbReference>
<evidence type="ECO:0000259" key="2">
    <source>
        <dbReference type="Pfam" id="PF13635"/>
    </source>
</evidence>
<organism evidence="3 4">
    <name type="scientific">Methanomethylophilus alvi</name>
    <dbReference type="NCBI Taxonomy" id="1291540"/>
    <lineage>
        <taxon>Archaea</taxon>
        <taxon>Methanobacteriati</taxon>
        <taxon>Thermoplasmatota</taxon>
        <taxon>Thermoplasmata</taxon>
        <taxon>Methanomassiliicoccales</taxon>
        <taxon>Methanomethylophilaceae</taxon>
        <taxon>Methanomethylophilus</taxon>
    </lineage>
</organism>
<dbReference type="Pfam" id="PF13173">
    <property type="entry name" value="AAA_14"/>
    <property type="match status" value="1"/>
</dbReference>
<name>A0A3G3IHJ9_9ARCH</name>
<dbReference type="Pfam" id="PF13635">
    <property type="entry name" value="DUF4143"/>
    <property type="match status" value="1"/>
</dbReference>